<dbReference type="RefSeq" id="WP_387345938.1">
    <property type="nucleotide sequence ID" value="NZ_JBIAXI010000024.1"/>
</dbReference>
<gene>
    <name evidence="1" type="ORF">ACFY05_32035</name>
</gene>
<name>A0ABW6VDR9_MICFU</name>
<sequence>MARSLCPACGLAYLSHPGDDNICACGQPWRVLAPFPRAELSREEWDLLMLLLLTRSGGLCEVRSPDCLTPGGLLAVLPRDLVSLHHRSGRRMGGTTNPAINSLANLVISCGHGTRGCHGWIEHHGYNDPQGGQAVTRGLLVPQGVPGKLTAATDPTQVPLVLASGRRVRLDPVNPCYLAPLDGLPYAV</sequence>
<dbReference type="EMBL" id="JBIAXI010000024">
    <property type="protein sequence ID" value="MFF4777496.1"/>
    <property type="molecule type" value="Genomic_DNA"/>
</dbReference>
<protein>
    <recommendedName>
        <fullName evidence="3">HNH endonuclease</fullName>
    </recommendedName>
</protein>
<organism evidence="1 2">
    <name type="scientific">Microtetraspora fusca</name>
    <dbReference type="NCBI Taxonomy" id="1997"/>
    <lineage>
        <taxon>Bacteria</taxon>
        <taxon>Bacillati</taxon>
        <taxon>Actinomycetota</taxon>
        <taxon>Actinomycetes</taxon>
        <taxon>Streptosporangiales</taxon>
        <taxon>Streptosporangiaceae</taxon>
        <taxon>Microtetraspora</taxon>
    </lineage>
</organism>
<accession>A0ABW6VDR9</accession>
<proteinExistence type="predicted"/>
<keyword evidence="2" id="KW-1185">Reference proteome</keyword>
<comment type="caution">
    <text evidence="1">The sequence shown here is derived from an EMBL/GenBank/DDBJ whole genome shotgun (WGS) entry which is preliminary data.</text>
</comment>
<evidence type="ECO:0000313" key="1">
    <source>
        <dbReference type="EMBL" id="MFF4777496.1"/>
    </source>
</evidence>
<evidence type="ECO:0008006" key="3">
    <source>
        <dbReference type="Google" id="ProtNLM"/>
    </source>
</evidence>
<dbReference type="Proteomes" id="UP001602119">
    <property type="component" value="Unassembled WGS sequence"/>
</dbReference>
<evidence type="ECO:0000313" key="2">
    <source>
        <dbReference type="Proteomes" id="UP001602119"/>
    </source>
</evidence>
<reference evidence="1 2" key="1">
    <citation type="submission" date="2024-10" db="EMBL/GenBank/DDBJ databases">
        <title>The Natural Products Discovery Center: Release of the First 8490 Sequenced Strains for Exploring Actinobacteria Biosynthetic Diversity.</title>
        <authorList>
            <person name="Kalkreuter E."/>
            <person name="Kautsar S.A."/>
            <person name="Yang D."/>
            <person name="Bader C.D."/>
            <person name="Teijaro C.N."/>
            <person name="Fluegel L."/>
            <person name="Davis C.M."/>
            <person name="Simpson J.R."/>
            <person name="Lauterbach L."/>
            <person name="Steele A.D."/>
            <person name="Gui C."/>
            <person name="Meng S."/>
            <person name="Li G."/>
            <person name="Viehrig K."/>
            <person name="Ye F."/>
            <person name="Su P."/>
            <person name="Kiefer A.F."/>
            <person name="Nichols A."/>
            <person name="Cepeda A.J."/>
            <person name="Yan W."/>
            <person name="Fan B."/>
            <person name="Jiang Y."/>
            <person name="Adhikari A."/>
            <person name="Zheng C.-J."/>
            <person name="Schuster L."/>
            <person name="Cowan T.M."/>
            <person name="Smanski M.J."/>
            <person name="Chevrette M.G."/>
            <person name="De Carvalho L.P.S."/>
            <person name="Shen B."/>
        </authorList>
    </citation>
    <scope>NUCLEOTIDE SEQUENCE [LARGE SCALE GENOMIC DNA]</scope>
    <source>
        <strain evidence="1 2">NPDC001281</strain>
    </source>
</reference>